<dbReference type="Gene3D" id="1.20.120.620">
    <property type="entry name" value="Backbone structure of the membrane domain of e. Coli histidine kinase receptor kdpd"/>
    <property type="match status" value="1"/>
</dbReference>
<keyword evidence="12 14" id="KW-0472">Membrane</keyword>
<organism evidence="16 17">
    <name type="scientific">Rugosibacter aromaticivorans</name>
    <dbReference type="NCBI Taxonomy" id="1565605"/>
    <lineage>
        <taxon>Bacteria</taxon>
        <taxon>Pseudomonadati</taxon>
        <taxon>Pseudomonadota</taxon>
        <taxon>Betaproteobacteria</taxon>
        <taxon>Nitrosomonadales</taxon>
        <taxon>Sterolibacteriaceae</taxon>
        <taxon>Rugosibacter</taxon>
    </lineage>
</organism>
<comment type="function">
    <text evidence="13">Member of the two-component regulatory system KdpD/KdpE involved in the regulation of the kdp operon. KdpD may function as a membrane-associated protein kinase that phosphorylates KdpE in response to environmental signals.</text>
</comment>
<dbReference type="GO" id="GO:0000155">
    <property type="term" value="F:phosphorelay sensor kinase activity"/>
    <property type="evidence" value="ECO:0007669"/>
    <property type="project" value="InterPro"/>
</dbReference>
<dbReference type="InterPro" id="IPR029016">
    <property type="entry name" value="GAF-like_dom_sf"/>
</dbReference>
<keyword evidence="4" id="KW-0597">Phosphoprotein</keyword>
<keyword evidence="11" id="KW-0902">Two-component regulatory system</keyword>
<evidence type="ECO:0000313" key="16">
    <source>
        <dbReference type="EMBL" id="AJP47608.1"/>
    </source>
</evidence>
<evidence type="ECO:0000256" key="13">
    <source>
        <dbReference type="ARBA" id="ARBA00057300"/>
    </source>
</evidence>
<dbReference type="InterPro" id="IPR036890">
    <property type="entry name" value="HATPase_C_sf"/>
</dbReference>
<dbReference type="GO" id="GO:0042802">
    <property type="term" value="F:identical protein binding"/>
    <property type="evidence" value="ECO:0007669"/>
    <property type="project" value="UniProtKB-ARBA"/>
</dbReference>
<dbReference type="Proteomes" id="UP000061603">
    <property type="component" value="Chromosome"/>
</dbReference>
<proteinExistence type="predicted"/>
<protein>
    <recommendedName>
        <fullName evidence="3">histidine kinase</fullName>
        <ecNumber evidence="3">2.7.13.3</ecNumber>
    </recommendedName>
</protein>
<dbReference type="EMBL" id="CP010554">
    <property type="protein sequence ID" value="AJP47608.1"/>
    <property type="molecule type" value="Genomic_DNA"/>
</dbReference>
<dbReference type="PANTHER" id="PTHR45569:SF1">
    <property type="entry name" value="SENSOR PROTEIN KDPD"/>
    <property type="match status" value="1"/>
</dbReference>
<dbReference type="GO" id="GO:0005524">
    <property type="term" value="F:ATP binding"/>
    <property type="evidence" value="ECO:0007669"/>
    <property type="project" value="UniProtKB-KW"/>
</dbReference>
<feature type="transmembrane region" description="Helical" evidence="14">
    <location>
        <begin position="453"/>
        <end position="470"/>
    </location>
</feature>
<evidence type="ECO:0000256" key="1">
    <source>
        <dbReference type="ARBA" id="ARBA00000085"/>
    </source>
</evidence>
<dbReference type="HOGENOM" id="CLU_000445_113_0_4"/>
<comment type="subcellular location">
    <subcellularLocation>
        <location evidence="2">Membrane</location>
        <topology evidence="2">Multi-pass membrane protein</topology>
    </subcellularLocation>
</comment>
<evidence type="ECO:0000256" key="2">
    <source>
        <dbReference type="ARBA" id="ARBA00004141"/>
    </source>
</evidence>
<dbReference type="GO" id="GO:0005737">
    <property type="term" value="C:cytoplasm"/>
    <property type="evidence" value="ECO:0007669"/>
    <property type="project" value="UniProtKB-ARBA"/>
</dbReference>
<evidence type="ECO:0000313" key="17">
    <source>
        <dbReference type="Proteomes" id="UP000061603"/>
    </source>
</evidence>
<dbReference type="InterPro" id="IPR005467">
    <property type="entry name" value="His_kinase_dom"/>
</dbReference>
<evidence type="ECO:0000256" key="8">
    <source>
        <dbReference type="ARBA" id="ARBA00022777"/>
    </source>
</evidence>
<dbReference type="InterPro" id="IPR025201">
    <property type="entry name" value="KdpD_TM"/>
</dbReference>
<keyword evidence="8" id="KW-0418">Kinase</keyword>
<evidence type="ECO:0000256" key="7">
    <source>
        <dbReference type="ARBA" id="ARBA00022741"/>
    </source>
</evidence>
<keyword evidence="7" id="KW-0547">Nucleotide-binding</keyword>
<comment type="catalytic activity">
    <reaction evidence="1">
        <text>ATP + protein L-histidine = ADP + protein N-phospho-L-histidine.</text>
        <dbReference type="EC" id="2.7.13.3"/>
    </reaction>
</comment>
<reference evidence="16 17" key="1">
    <citation type="journal article" date="2015" name="Genome Announc.">
        <title>Complete Genome Sequence of a Novel Bacterium within the Family Rhodocyclaceae That Degrades Polycyclic Aromatic Hydrocarbons.</title>
        <authorList>
            <person name="Singleton D.R."/>
            <person name="Dickey A.N."/>
            <person name="Scholl E.H."/>
            <person name="Wright F.A."/>
            <person name="Aitken M.D."/>
        </authorList>
    </citation>
    <scope>NUCLEOTIDE SEQUENCE [LARGE SCALE GENOMIC DNA]</scope>
    <source>
        <strain evidence="17">PG1-Ca6</strain>
    </source>
</reference>
<dbReference type="FunFam" id="3.30.565.10:FF:000042">
    <property type="entry name" value="Two-component sensor histidine kinase KdpD"/>
    <property type="match status" value="1"/>
</dbReference>
<feature type="domain" description="Histidine kinase" evidence="15">
    <location>
        <begin position="675"/>
        <end position="889"/>
    </location>
</feature>
<dbReference type="EC" id="2.7.13.3" evidence="3"/>
<evidence type="ECO:0000256" key="11">
    <source>
        <dbReference type="ARBA" id="ARBA00023012"/>
    </source>
</evidence>
<feature type="transmembrane region" description="Helical" evidence="14">
    <location>
        <begin position="482"/>
        <end position="503"/>
    </location>
</feature>
<evidence type="ECO:0000256" key="14">
    <source>
        <dbReference type="SAM" id="Phobius"/>
    </source>
</evidence>
<dbReference type="InterPro" id="IPR003594">
    <property type="entry name" value="HATPase_dom"/>
</dbReference>
<dbReference type="CDD" id="cd00082">
    <property type="entry name" value="HisKA"/>
    <property type="match status" value="1"/>
</dbReference>
<dbReference type="CDD" id="cd01987">
    <property type="entry name" value="USP_KdpD-like"/>
    <property type="match status" value="1"/>
</dbReference>
<keyword evidence="9" id="KW-0067">ATP-binding</keyword>
<dbReference type="Gene3D" id="3.40.50.620">
    <property type="entry name" value="HUPs"/>
    <property type="match status" value="1"/>
</dbReference>
<dbReference type="PATRIC" id="fig|1565605.3.peg.471"/>
<dbReference type="InterPro" id="IPR003852">
    <property type="entry name" value="Sig_transdc_His_kinase_KdpD_N"/>
</dbReference>
<dbReference type="CDD" id="cd00075">
    <property type="entry name" value="HATPase"/>
    <property type="match status" value="1"/>
</dbReference>
<dbReference type="Gene3D" id="3.30.450.40">
    <property type="match status" value="1"/>
</dbReference>
<dbReference type="InterPro" id="IPR014729">
    <property type="entry name" value="Rossmann-like_a/b/a_fold"/>
</dbReference>
<keyword evidence="6 14" id="KW-0812">Transmembrane</keyword>
<accession>A0A0C5J7E6</accession>
<dbReference type="InterPro" id="IPR027417">
    <property type="entry name" value="P-loop_NTPase"/>
</dbReference>
<keyword evidence="10 14" id="KW-1133">Transmembrane helix</keyword>
<dbReference type="RefSeq" id="WP_202635832.1">
    <property type="nucleotide sequence ID" value="NZ_CP010554.1"/>
</dbReference>
<dbReference type="GO" id="GO:0005886">
    <property type="term" value="C:plasma membrane"/>
    <property type="evidence" value="ECO:0007669"/>
    <property type="project" value="TreeGrafter"/>
</dbReference>
<dbReference type="KEGG" id="rbu:PG1C_02260"/>
<feature type="transmembrane region" description="Helical" evidence="14">
    <location>
        <begin position="430"/>
        <end position="446"/>
    </location>
</feature>
<dbReference type="Gene3D" id="3.30.565.10">
    <property type="entry name" value="Histidine kinase-like ATPase, C-terminal domain"/>
    <property type="match status" value="1"/>
</dbReference>
<dbReference type="PRINTS" id="PR00344">
    <property type="entry name" value="BCTRLSENSOR"/>
</dbReference>
<name>A0A0C5J7E6_9PROT</name>
<dbReference type="Pfam" id="PF02702">
    <property type="entry name" value="KdpD"/>
    <property type="match status" value="1"/>
</dbReference>
<dbReference type="NCBIfam" id="NF007793">
    <property type="entry name" value="PRK10490.1"/>
    <property type="match status" value="1"/>
</dbReference>
<keyword evidence="5" id="KW-0808">Transferase</keyword>
<dbReference type="InterPro" id="IPR003661">
    <property type="entry name" value="HisK_dim/P_dom"/>
</dbReference>
<dbReference type="InterPro" id="IPR036097">
    <property type="entry name" value="HisK_dim/P_sf"/>
</dbReference>
<dbReference type="SUPFAM" id="SSF55874">
    <property type="entry name" value="ATPase domain of HSP90 chaperone/DNA topoisomerase II/histidine kinase"/>
    <property type="match status" value="1"/>
</dbReference>
<evidence type="ECO:0000256" key="5">
    <source>
        <dbReference type="ARBA" id="ARBA00022679"/>
    </source>
</evidence>
<gene>
    <name evidence="16" type="ORF">PG1C_02260</name>
</gene>
<sequence>MAQDDQRPNPDELLERVQFDEQQERHGKLKIFFGASPGVGKTYAMLNEARRLRTQGLDVVVGVVETHGRSETAVLLEGQEILPRKDIAHRNGTRKEFDLDAALKRRPAVLLVDELAHSNAPGCRHPKRWQDVEELLAAGIDVLTTVNVQHIESLNDIVGSITGIRVWETVPDHVFAGANEIVLVDLPPEDLLVRLREGKVYLPEQAERAIQNFFRKGNLIALRELALRQTADRVDDQMRALRRTSAQWVWQTRDTLLACIGPGDVDEKVVRTAARLAAKLDATWHAVYVETPNLQRLPEARRRAVLKTLKLAQELGAETATLSGQDAVASVLDYARCNNLGRIVVGRSTGKRWQLPGRAPFSQRLGAHAPDIDLIAVARDALGTRRPSTVSSGLDEAARVKPQLRGYLYAALTCIGITVVATPLQQYFEPANIAMLFLLGVVFIANQFGRGPAALAALLNVAAFDFFFVPPHLSFAVSDVQYVVTFAVMLIVGLVIGHLTAGLRYQLWVARSREQRARSLAQMAKSLSSALVEEQVVALSDKFVESTFHAKAAILLPDLGDRLQMPTIHGSTPTYDLVVAQWSYDKNEPAGAGTDTLPANAQLYLPLKAPMRVRGVLVVEPDNLRLLMIPEQRRLLDTFAALVAIALERIHFVSVAKDTLIRMESERLRNSLLTTLSHDLRTPLTTLVGLAETLLLDLVAAESTHADKASAIHEQALHTSRLVNDLLEMAKLQSGEITLRKDWQSLEEIVGSALKSLEPLMSKHPLELDLPAGLPLVRCDAVLLERVLVNLLENATKYTSPETLIGIRVSTADTVVRVEVWDQGAGLPPGQERAIFDKFARGQKESAIPGTGLGLAICEAIVQAHGGKIWAENHAPQGARFVFTLPLEAQPSIEPEVPDESGTR</sequence>
<evidence type="ECO:0000256" key="10">
    <source>
        <dbReference type="ARBA" id="ARBA00022989"/>
    </source>
</evidence>
<evidence type="ECO:0000256" key="6">
    <source>
        <dbReference type="ARBA" id="ARBA00022692"/>
    </source>
</evidence>
<dbReference type="FunFam" id="3.40.50.300:FF:000483">
    <property type="entry name" value="Sensor histidine kinase KdpD"/>
    <property type="match status" value="1"/>
</dbReference>
<keyword evidence="17" id="KW-1185">Reference proteome</keyword>
<dbReference type="Pfam" id="PF13492">
    <property type="entry name" value="GAF_3"/>
    <property type="match status" value="1"/>
</dbReference>
<dbReference type="SUPFAM" id="SSF47384">
    <property type="entry name" value="Homodimeric domain of signal transducing histidine kinase"/>
    <property type="match status" value="1"/>
</dbReference>
<dbReference type="InterPro" id="IPR003018">
    <property type="entry name" value="GAF"/>
</dbReference>
<dbReference type="AlphaFoldDB" id="A0A0C5J7E6"/>
<dbReference type="SMART" id="SM00387">
    <property type="entry name" value="HATPase_c"/>
    <property type="match status" value="1"/>
</dbReference>
<dbReference type="InterPro" id="IPR038318">
    <property type="entry name" value="KdpD_sf"/>
</dbReference>
<dbReference type="SUPFAM" id="SSF52402">
    <property type="entry name" value="Adenine nucleotide alpha hydrolases-like"/>
    <property type="match status" value="1"/>
</dbReference>
<dbReference type="PROSITE" id="PS50109">
    <property type="entry name" value="HIS_KIN"/>
    <property type="match status" value="1"/>
</dbReference>
<evidence type="ECO:0000256" key="3">
    <source>
        <dbReference type="ARBA" id="ARBA00012438"/>
    </source>
</evidence>
<dbReference type="Pfam" id="PF02518">
    <property type="entry name" value="HATPase_c"/>
    <property type="match status" value="1"/>
</dbReference>
<evidence type="ECO:0000256" key="9">
    <source>
        <dbReference type="ARBA" id="ARBA00022840"/>
    </source>
</evidence>
<evidence type="ECO:0000256" key="12">
    <source>
        <dbReference type="ARBA" id="ARBA00023136"/>
    </source>
</evidence>
<dbReference type="PANTHER" id="PTHR45569">
    <property type="entry name" value="SENSOR PROTEIN KDPD"/>
    <property type="match status" value="1"/>
</dbReference>
<dbReference type="SMART" id="SM00388">
    <property type="entry name" value="HisKA"/>
    <property type="match status" value="1"/>
</dbReference>
<dbReference type="Gene3D" id="3.40.50.300">
    <property type="entry name" value="P-loop containing nucleotide triphosphate hydrolases"/>
    <property type="match status" value="1"/>
</dbReference>
<dbReference type="Gene3D" id="1.10.287.130">
    <property type="match status" value="1"/>
</dbReference>
<evidence type="ECO:0000259" key="15">
    <source>
        <dbReference type="PROSITE" id="PS50109"/>
    </source>
</evidence>
<dbReference type="InterPro" id="IPR004358">
    <property type="entry name" value="Sig_transdc_His_kin-like_C"/>
</dbReference>
<dbReference type="InterPro" id="IPR052023">
    <property type="entry name" value="Histidine_kinase_KdpD"/>
</dbReference>
<feature type="transmembrane region" description="Helical" evidence="14">
    <location>
        <begin position="406"/>
        <end position="424"/>
    </location>
</feature>
<evidence type="ECO:0000256" key="4">
    <source>
        <dbReference type="ARBA" id="ARBA00022553"/>
    </source>
</evidence>
<dbReference type="Pfam" id="PF13493">
    <property type="entry name" value="DUF4118"/>
    <property type="match status" value="1"/>
</dbReference>
<dbReference type="Pfam" id="PF00512">
    <property type="entry name" value="HisKA"/>
    <property type="match status" value="1"/>
</dbReference>
<dbReference type="STRING" id="1565605.PG1C_02260"/>